<feature type="transmembrane region" description="Helical" evidence="1">
    <location>
        <begin position="60"/>
        <end position="85"/>
    </location>
</feature>
<keyword evidence="1" id="KW-1133">Transmembrane helix</keyword>
<dbReference type="EnsemblPlants" id="PNT73950">
    <property type="protein sequence ID" value="PNT73950"/>
    <property type="gene ID" value="BRADI_1g04681v3"/>
</dbReference>
<evidence type="ECO:0000313" key="2">
    <source>
        <dbReference type="EMBL" id="PNT73950.1"/>
    </source>
</evidence>
<name>A0A2K2DI46_BRADI</name>
<dbReference type="InParanoid" id="A0A2K2DI46"/>
<reference evidence="2" key="2">
    <citation type="submission" date="2017-06" db="EMBL/GenBank/DDBJ databases">
        <title>WGS assembly of Brachypodium distachyon.</title>
        <authorList>
            <consortium name="The International Brachypodium Initiative"/>
            <person name="Lucas S."/>
            <person name="Harmon-Smith M."/>
            <person name="Lail K."/>
            <person name="Tice H."/>
            <person name="Grimwood J."/>
            <person name="Bruce D."/>
            <person name="Barry K."/>
            <person name="Shu S."/>
            <person name="Lindquist E."/>
            <person name="Wang M."/>
            <person name="Pitluck S."/>
            <person name="Vogel J.P."/>
            <person name="Garvin D.F."/>
            <person name="Mockler T.C."/>
            <person name="Schmutz J."/>
            <person name="Rokhsar D."/>
            <person name="Bevan M.W."/>
        </authorList>
    </citation>
    <scope>NUCLEOTIDE SEQUENCE</scope>
    <source>
        <strain evidence="2">Bd21</strain>
    </source>
</reference>
<sequence length="142" mass="16221">MGQLFFTGHGCCLYVPSLGQNQPPPPADDDYFRIRGMEEGRRRQPPPDDVSPACWNLFKIFWRCFTSAVSVALVVWLFVACFSFFHSSRRDSVSCLHKETRLLSLNHCHTFTCFRANLSVCFMLCKRATHFSTPSVSNCNKS</sequence>
<keyword evidence="4" id="KW-1185">Reference proteome</keyword>
<keyword evidence="1" id="KW-0812">Transmembrane</keyword>
<dbReference type="AlphaFoldDB" id="A0A2K2DI46"/>
<dbReference type="Proteomes" id="UP000008810">
    <property type="component" value="Chromosome 1"/>
</dbReference>
<proteinExistence type="predicted"/>
<dbReference type="OrthoDB" id="584117at2759"/>
<accession>A0A2K2DI46</accession>
<keyword evidence="1" id="KW-0472">Membrane</keyword>
<organism evidence="2">
    <name type="scientific">Brachypodium distachyon</name>
    <name type="common">Purple false brome</name>
    <name type="synonym">Trachynia distachya</name>
    <dbReference type="NCBI Taxonomy" id="15368"/>
    <lineage>
        <taxon>Eukaryota</taxon>
        <taxon>Viridiplantae</taxon>
        <taxon>Streptophyta</taxon>
        <taxon>Embryophyta</taxon>
        <taxon>Tracheophyta</taxon>
        <taxon>Spermatophyta</taxon>
        <taxon>Magnoliopsida</taxon>
        <taxon>Liliopsida</taxon>
        <taxon>Poales</taxon>
        <taxon>Poaceae</taxon>
        <taxon>BOP clade</taxon>
        <taxon>Pooideae</taxon>
        <taxon>Stipodae</taxon>
        <taxon>Brachypodieae</taxon>
        <taxon>Brachypodium</taxon>
    </lineage>
</organism>
<dbReference type="Gramene" id="PNT73950">
    <property type="protein sequence ID" value="PNT73950"/>
    <property type="gene ID" value="BRADI_1g04681v3"/>
</dbReference>
<evidence type="ECO:0000256" key="1">
    <source>
        <dbReference type="SAM" id="Phobius"/>
    </source>
</evidence>
<evidence type="ECO:0000313" key="3">
    <source>
        <dbReference type="EnsemblPlants" id="PNT73950"/>
    </source>
</evidence>
<reference evidence="3" key="3">
    <citation type="submission" date="2018-08" db="UniProtKB">
        <authorList>
            <consortium name="EnsemblPlants"/>
        </authorList>
    </citation>
    <scope>IDENTIFICATION</scope>
    <source>
        <strain evidence="3">cv. Bd21</strain>
    </source>
</reference>
<reference evidence="2 3" key="1">
    <citation type="journal article" date="2010" name="Nature">
        <title>Genome sequencing and analysis of the model grass Brachypodium distachyon.</title>
        <authorList>
            <consortium name="International Brachypodium Initiative"/>
        </authorList>
    </citation>
    <scope>NUCLEOTIDE SEQUENCE [LARGE SCALE GENOMIC DNA]</scope>
    <source>
        <strain evidence="2 3">Bd21</strain>
    </source>
</reference>
<gene>
    <name evidence="2" type="ORF">BRADI_1g04681v3</name>
</gene>
<protein>
    <submittedName>
        <fullName evidence="2 3">Uncharacterized protein</fullName>
    </submittedName>
</protein>
<dbReference type="EMBL" id="CM000880">
    <property type="protein sequence ID" value="PNT73950.1"/>
    <property type="molecule type" value="Genomic_DNA"/>
</dbReference>
<evidence type="ECO:0000313" key="4">
    <source>
        <dbReference type="Proteomes" id="UP000008810"/>
    </source>
</evidence>